<proteinExistence type="predicted"/>
<dbReference type="AlphaFoldDB" id="A0A4C1V3P2"/>
<accession>A0A4C1V3P2</accession>
<keyword evidence="2" id="KW-1185">Reference proteome</keyword>
<dbReference type="EMBL" id="BGZK01000266">
    <property type="protein sequence ID" value="GBP32872.1"/>
    <property type="molecule type" value="Genomic_DNA"/>
</dbReference>
<gene>
    <name evidence="1" type="ORF">EVAR_81660_1</name>
</gene>
<reference evidence="1 2" key="1">
    <citation type="journal article" date="2019" name="Commun. Biol.">
        <title>The bagworm genome reveals a unique fibroin gene that provides high tensile strength.</title>
        <authorList>
            <person name="Kono N."/>
            <person name="Nakamura H."/>
            <person name="Ohtoshi R."/>
            <person name="Tomita M."/>
            <person name="Numata K."/>
            <person name="Arakawa K."/>
        </authorList>
    </citation>
    <scope>NUCLEOTIDE SEQUENCE [LARGE SCALE GENOMIC DNA]</scope>
</reference>
<evidence type="ECO:0000313" key="2">
    <source>
        <dbReference type="Proteomes" id="UP000299102"/>
    </source>
</evidence>
<protein>
    <submittedName>
        <fullName evidence="1">Uncharacterized protein</fullName>
    </submittedName>
</protein>
<sequence>MASSMDIVAKFVNLSWLIVERRYWIKVAFKTSGQSPGSSLEEVGISDGNCLGGDNGVSAVSGRGTDVTSAA</sequence>
<dbReference type="Proteomes" id="UP000299102">
    <property type="component" value="Unassembled WGS sequence"/>
</dbReference>
<comment type="caution">
    <text evidence="1">The sequence shown here is derived from an EMBL/GenBank/DDBJ whole genome shotgun (WGS) entry which is preliminary data.</text>
</comment>
<name>A0A4C1V3P2_EUMVA</name>
<organism evidence="1 2">
    <name type="scientific">Eumeta variegata</name>
    <name type="common">Bagworm moth</name>
    <name type="synonym">Eumeta japonica</name>
    <dbReference type="NCBI Taxonomy" id="151549"/>
    <lineage>
        <taxon>Eukaryota</taxon>
        <taxon>Metazoa</taxon>
        <taxon>Ecdysozoa</taxon>
        <taxon>Arthropoda</taxon>
        <taxon>Hexapoda</taxon>
        <taxon>Insecta</taxon>
        <taxon>Pterygota</taxon>
        <taxon>Neoptera</taxon>
        <taxon>Endopterygota</taxon>
        <taxon>Lepidoptera</taxon>
        <taxon>Glossata</taxon>
        <taxon>Ditrysia</taxon>
        <taxon>Tineoidea</taxon>
        <taxon>Psychidae</taxon>
        <taxon>Oiketicinae</taxon>
        <taxon>Eumeta</taxon>
    </lineage>
</organism>
<evidence type="ECO:0000313" key="1">
    <source>
        <dbReference type="EMBL" id="GBP32872.1"/>
    </source>
</evidence>